<dbReference type="InterPro" id="IPR018060">
    <property type="entry name" value="HTH_AraC"/>
</dbReference>
<dbReference type="PROSITE" id="PS01124">
    <property type="entry name" value="HTH_ARAC_FAMILY_2"/>
    <property type="match status" value="1"/>
</dbReference>
<dbReference type="OrthoDB" id="9788446at2"/>
<evidence type="ECO:0000256" key="2">
    <source>
        <dbReference type="ARBA" id="ARBA00023125"/>
    </source>
</evidence>
<dbReference type="Gene3D" id="1.10.10.60">
    <property type="entry name" value="Homeodomain-like"/>
    <property type="match status" value="2"/>
</dbReference>
<gene>
    <name evidence="5" type="ORF">FC96_GL000527</name>
</gene>
<dbReference type="EMBL" id="AZCX01000010">
    <property type="protein sequence ID" value="KRK47257.1"/>
    <property type="molecule type" value="Genomic_DNA"/>
</dbReference>
<evidence type="ECO:0000259" key="4">
    <source>
        <dbReference type="PROSITE" id="PS01124"/>
    </source>
</evidence>
<dbReference type="InterPro" id="IPR020449">
    <property type="entry name" value="Tscrpt_reg_AraC-type_HTH"/>
</dbReference>
<dbReference type="GO" id="GO:0003700">
    <property type="term" value="F:DNA-binding transcription factor activity"/>
    <property type="evidence" value="ECO:0007669"/>
    <property type="project" value="InterPro"/>
</dbReference>
<reference evidence="5 6" key="1">
    <citation type="journal article" date="2015" name="Genome Announc.">
        <title>Expanding the biotechnology potential of lactobacilli through comparative genomics of 213 strains and associated genera.</title>
        <authorList>
            <person name="Sun Z."/>
            <person name="Harris H.M."/>
            <person name="McCann A."/>
            <person name="Guo C."/>
            <person name="Argimon S."/>
            <person name="Zhang W."/>
            <person name="Yang X."/>
            <person name="Jeffery I.B."/>
            <person name="Cooney J.C."/>
            <person name="Kagawa T.F."/>
            <person name="Liu W."/>
            <person name="Song Y."/>
            <person name="Salvetti E."/>
            <person name="Wrobel A."/>
            <person name="Rasinkangas P."/>
            <person name="Parkhill J."/>
            <person name="Rea M.C."/>
            <person name="O'Sullivan O."/>
            <person name="Ritari J."/>
            <person name="Douillard F.P."/>
            <person name="Paul Ross R."/>
            <person name="Yang R."/>
            <person name="Briner A.E."/>
            <person name="Felis G.E."/>
            <person name="de Vos W.M."/>
            <person name="Barrangou R."/>
            <person name="Klaenhammer T.R."/>
            <person name="Caufield P.W."/>
            <person name="Cui Y."/>
            <person name="Zhang H."/>
            <person name="O'Toole P.W."/>
        </authorList>
    </citation>
    <scope>NUCLEOTIDE SEQUENCE [LARGE SCALE GENOMIC DNA]</scope>
    <source>
        <strain evidence="5 6">JCM 15530</strain>
    </source>
</reference>
<sequence>MPKVSLDMPTLPEYTSLGDYLQSFSDITQIDAMFYGLSGILVHKNHVFTDEKLIQQQLDLEQMINYTIFPVTYNANFWGFILCNSEKVSQQRIKLSKDYLSNVFQQVFSEVHNCTDSKVLDPLSKDEFSQINYLSILLKMSPRVQDKGNENDAHEPQIIYDRTESYTSLKKASEYVLQNIVKPLSLNEVANKVYLSPSYLSRLFKKYLNVTFVDYVNHIKIARAKEKLALTTRPINVISADVGFTQTSYFTKTFKKMTGTTPSKFRRQNTPTAKIFTIPHTIDWATDDTVFDVSKRFFNKQGIDFFYQTANTFLYVNSIDNLTDSAENRGWLFTIDGQQPTKSVNEIPVQTISEIQWLYTDLQNI</sequence>
<dbReference type="GO" id="GO:0043565">
    <property type="term" value="F:sequence-specific DNA binding"/>
    <property type="evidence" value="ECO:0007669"/>
    <property type="project" value="InterPro"/>
</dbReference>
<dbReference type="Proteomes" id="UP000050911">
    <property type="component" value="Unassembled WGS sequence"/>
</dbReference>
<accession>A0A0R1HNQ9</accession>
<evidence type="ECO:0000256" key="3">
    <source>
        <dbReference type="ARBA" id="ARBA00023163"/>
    </source>
</evidence>
<protein>
    <submittedName>
        <fullName evidence="5">Transcriptional regulator</fullName>
    </submittedName>
</protein>
<keyword evidence="3" id="KW-0804">Transcription</keyword>
<proteinExistence type="predicted"/>
<dbReference type="InterPro" id="IPR009057">
    <property type="entry name" value="Homeodomain-like_sf"/>
</dbReference>
<dbReference type="RefSeq" id="WP_056942945.1">
    <property type="nucleotide sequence ID" value="NZ_AZCX01000010.1"/>
</dbReference>
<dbReference type="PANTHER" id="PTHR43280:SF28">
    <property type="entry name" value="HTH-TYPE TRANSCRIPTIONAL ACTIVATOR RHAS"/>
    <property type="match status" value="1"/>
</dbReference>
<feature type="domain" description="HTH araC/xylS-type" evidence="4">
    <location>
        <begin position="170"/>
        <end position="268"/>
    </location>
</feature>
<comment type="caution">
    <text evidence="5">The sequence shown here is derived from an EMBL/GenBank/DDBJ whole genome shotgun (WGS) entry which is preliminary data.</text>
</comment>
<dbReference type="SUPFAM" id="SSF46689">
    <property type="entry name" value="Homeodomain-like"/>
    <property type="match status" value="2"/>
</dbReference>
<dbReference type="PROSITE" id="PS00041">
    <property type="entry name" value="HTH_ARAC_FAMILY_1"/>
    <property type="match status" value="1"/>
</dbReference>
<dbReference type="Pfam" id="PF14478">
    <property type="entry name" value="DUF4430"/>
    <property type="match status" value="1"/>
</dbReference>
<dbReference type="InterPro" id="IPR027954">
    <property type="entry name" value="Transcobalamin-like_C"/>
</dbReference>
<dbReference type="STRING" id="1302272.FC96_GL000527"/>
<keyword evidence="1" id="KW-0805">Transcription regulation</keyword>
<evidence type="ECO:0000313" key="6">
    <source>
        <dbReference type="Proteomes" id="UP000050911"/>
    </source>
</evidence>
<keyword evidence="2" id="KW-0238">DNA-binding</keyword>
<organism evidence="5 6">
    <name type="scientific">Secundilactobacillus kimchicus JCM 15530</name>
    <dbReference type="NCBI Taxonomy" id="1302272"/>
    <lineage>
        <taxon>Bacteria</taxon>
        <taxon>Bacillati</taxon>
        <taxon>Bacillota</taxon>
        <taxon>Bacilli</taxon>
        <taxon>Lactobacillales</taxon>
        <taxon>Lactobacillaceae</taxon>
        <taxon>Secundilactobacillus</taxon>
    </lineage>
</organism>
<evidence type="ECO:0000313" key="5">
    <source>
        <dbReference type="EMBL" id="KRK47257.1"/>
    </source>
</evidence>
<dbReference type="InterPro" id="IPR018062">
    <property type="entry name" value="HTH_AraC-typ_CS"/>
</dbReference>
<dbReference type="PRINTS" id="PR00032">
    <property type="entry name" value="HTHARAC"/>
</dbReference>
<dbReference type="PANTHER" id="PTHR43280">
    <property type="entry name" value="ARAC-FAMILY TRANSCRIPTIONAL REGULATOR"/>
    <property type="match status" value="1"/>
</dbReference>
<keyword evidence="6" id="KW-1185">Reference proteome</keyword>
<dbReference type="Gene3D" id="2.170.130.30">
    <property type="match status" value="1"/>
</dbReference>
<dbReference type="Pfam" id="PF12833">
    <property type="entry name" value="HTH_18"/>
    <property type="match status" value="1"/>
</dbReference>
<name>A0A0R1HNQ9_9LACO</name>
<dbReference type="AlphaFoldDB" id="A0A0R1HNQ9"/>
<dbReference type="SMART" id="SM00342">
    <property type="entry name" value="HTH_ARAC"/>
    <property type="match status" value="1"/>
</dbReference>
<dbReference type="PATRIC" id="fig|1302272.5.peg.525"/>
<evidence type="ECO:0000256" key="1">
    <source>
        <dbReference type="ARBA" id="ARBA00023015"/>
    </source>
</evidence>